<dbReference type="Proteomes" id="UP001333110">
    <property type="component" value="Unassembled WGS sequence"/>
</dbReference>
<proteinExistence type="predicted"/>
<dbReference type="EMBL" id="JAUNZN010000019">
    <property type="protein sequence ID" value="KAK4810265.1"/>
    <property type="molecule type" value="Genomic_DNA"/>
</dbReference>
<evidence type="ECO:0000313" key="2">
    <source>
        <dbReference type="Proteomes" id="UP001333110"/>
    </source>
</evidence>
<dbReference type="AlphaFoldDB" id="A0AAN7N7W1"/>
<name>A0AAN7N7W1_MYCAM</name>
<protein>
    <submittedName>
        <fullName evidence="1">Uncharacterized protein</fullName>
    </submittedName>
</protein>
<gene>
    <name evidence="1" type="ORF">QYF61_013080</name>
</gene>
<evidence type="ECO:0000313" key="1">
    <source>
        <dbReference type="EMBL" id="KAK4810265.1"/>
    </source>
</evidence>
<keyword evidence="2" id="KW-1185">Reference proteome</keyword>
<reference evidence="1 2" key="1">
    <citation type="journal article" date="2023" name="J. Hered.">
        <title>Chromosome-level genome of the wood stork (Mycteria americana) provides insight into avian chromosome evolution.</title>
        <authorList>
            <person name="Flamio R. Jr."/>
            <person name="Ramstad K.M."/>
        </authorList>
    </citation>
    <scope>NUCLEOTIDE SEQUENCE [LARGE SCALE GENOMIC DNA]</scope>
    <source>
        <strain evidence="1">JAX WOST 10</strain>
    </source>
</reference>
<accession>A0AAN7N7W1</accession>
<comment type="caution">
    <text evidence="1">The sequence shown here is derived from an EMBL/GenBank/DDBJ whole genome shotgun (WGS) entry which is preliminary data.</text>
</comment>
<organism evidence="1 2">
    <name type="scientific">Mycteria americana</name>
    <name type="common">Wood stork</name>
    <dbReference type="NCBI Taxonomy" id="33587"/>
    <lineage>
        <taxon>Eukaryota</taxon>
        <taxon>Metazoa</taxon>
        <taxon>Chordata</taxon>
        <taxon>Craniata</taxon>
        <taxon>Vertebrata</taxon>
        <taxon>Euteleostomi</taxon>
        <taxon>Archelosauria</taxon>
        <taxon>Archosauria</taxon>
        <taxon>Dinosauria</taxon>
        <taxon>Saurischia</taxon>
        <taxon>Theropoda</taxon>
        <taxon>Coelurosauria</taxon>
        <taxon>Aves</taxon>
        <taxon>Neognathae</taxon>
        <taxon>Neoaves</taxon>
        <taxon>Aequornithes</taxon>
        <taxon>Ciconiiformes</taxon>
        <taxon>Ciconiidae</taxon>
        <taxon>Mycteria</taxon>
    </lineage>
</organism>
<sequence length="150" mass="16509">MPCWHHVVHMEDGPLFGTHGAAAQHEPNTDTVSDTGRRFPGTAVRIILAWTVKGNEEIARRLEKIGRGVTRETSLLAASPASSHGAVTRHHPETRLLAPAQDADLAGRRLSIRGNNRERGLVRRTAREQRGLALLLRRAGAMRGPRCRLP</sequence>